<dbReference type="RefSeq" id="WP_220165724.1">
    <property type="nucleotide sequence ID" value="NZ_CP080507.1"/>
</dbReference>
<gene>
    <name evidence="2" type="ORF">K0B96_07690</name>
</gene>
<feature type="transmembrane region" description="Helical" evidence="1">
    <location>
        <begin position="432"/>
        <end position="453"/>
    </location>
</feature>
<dbReference type="Proteomes" id="UP000825051">
    <property type="component" value="Chromosome"/>
</dbReference>
<feature type="transmembrane region" description="Helical" evidence="1">
    <location>
        <begin position="112"/>
        <end position="131"/>
    </location>
</feature>
<evidence type="ECO:0000313" key="2">
    <source>
        <dbReference type="EMBL" id="QYM80478.1"/>
    </source>
</evidence>
<feature type="transmembrane region" description="Helical" evidence="1">
    <location>
        <begin position="228"/>
        <end position="261"/>
    </location>
</feature>
<feature type="transmembrane region" description="Helical" evidence="1">
    <location>
        <begin position="34"/>
        <end position="50"/>
    </location>
</feature>
<feature type="transmembrane region" description="Helical" evidence="1">
    <location>
        <begin position="159"/>
        <end position="176"/>
    </location>
</feature>
<protein>
    <submittedName>
        <fullName evidence="2">Uncharacterized protein</fullName>
    </submittedName>
</protein>
<keyword evidence="1" id="KW-1133">Transmembrane helix</keyword>
<dbReference type="AlphaFoldDB" id="A0A8F9TZ89"/>
<feature type="transmembrane region" description="Helical" evidence="1">
    <location>
        <begin position="483"/>
        <end position="506"/>
    </location>
</feature>
<feature type="transmembrane region" description="Helical" evidence="1">
    <location>
        <begin position="56"/>
        <end position="73"/>
    </location>
</feature>
<feature type="transmembrane region" description="Helical" evidence="1">
    <location>
        <begin position="196"/>
        <end position="216"/>
    </location>
</feature>
<reference evidence="2" key="1">
    <citation type="submission" date="2021-08" db="EMBL/GenBank/DDBJ databases">
        <title>Genome of a novel bacterium of the phylum Verrucomicrobia, Oleiharenicola sp. KSB-15.</title>
        <authorList>
            <person name="Chung J.-H."/>
            <person name="Ahn J.-H."/>
            <person name="Yoon Y."/>
            <person name="Kim D.-Y."/>
            <person name="An S.-H."/>
            <person name="Park I."/>
            <person name="Yeon J."/>
        </authorList>
    </citation>
    <scope>NUCLEOTIDE SEQUENCE</scope>
    <source>
        <strain evidence="2">KSB-15</strain>
    </source>
</reference>
<keyword evidence="1" id="KW-0812">Transmembrane</keyword>
<feature type="transmembrane region" description="Helical" evidence="1">
    <location>
        <begin position="80"/>
        <end position="100"/>
    </location>
</feature>
<proteinExistence type="predicted"/>
<dbReference type="KEGG" id="ole:K0B96_07690"/>
<evidence type="ECO:0000256" key="1">
    <source>
        <dbReference type="SAM" id="Phobius"/>
    </source>
</evidence>
<keyword evidence="3" id="KW-1185">Reference proteome</keyword>
<sequence>MNSPTSLQRPGTFDRYLQIGDIARTLSSGLRRSLLVMGAVLAALFVFVYFSNQPGALGFGYIAAGSWLALSIWRSKALGLPLMPLFVVQNLVAFGLPIISAHEVVFKYPETYLTQAGLEVFIFSLAMAIAWRLGMEMFRLPAPICYALQGFEKRGMAKISRLGFWLVAGGTAYQLLQAANLTDWLFNLLPTGSGSILNTVLAAVSMCGFFLLGILVGARELGSVQVGMFWVLLTLNCLLAAATFLLSSAGITLGSVFIGLLWSSGRIPWRFTLVVVAALSFFNLGKFEMRGRYWFSEDERPSLTLADMPRTYVEWTEASTDLLIGNPVQSANRKSSKDEDSGGGQRLINRINNLQNLLFVMDATETLHVSTLGGVTYAIIPKLLIPRILWPEKPRTHEGQVMLNVHFGRQDVNASFSTYIAWGLLAEAYGNFGAYFGSLFLGIGLGVFCAWVEKFTAQKLVLSLEGFLSFSLFAGVANSFEMVASVLITSVFQSFVPVFLACWPFVERKTVKRPTPSP</sequence>
<evidence type="ECO:0000313" key="3">
    <source>
        <dbReference type="Proteomes" id="UP000825051"/>
    </source>
</evidence>
<name>A0A8F9TZ89_9BACT</name>
<dbReference type="EMBL" id="CP080507">
    <property type="protein sequence ID" value="QYM80478.1"/>
    <property type="molecule type" value="Genomic_DNA"/>
</dbReference>
<feature type="transmembrane region" description="Helical" evidence="1">
    <location>
        <begin position="267"/>
        <end position="285"/>
    </location>
</feature>
<accession>A0A8F9TZ89</accession>
<organism evidence="2 3">
    <name type="scientific">Horticoccus luteus</name>
    <dbReference type="NCBI Taxonomy" id="2862869"/>
    <lineage>
        <taxon>Bacteria</taxon>
        <taxon>Pseudomonadati</taxon>
        <taxon>Verrucomicrobiota</taxon>
        <taxon>Opitutia</taxon>
        <taxon>Opitutales</taxon>
        <taxon>Opitutaceae</taxon>
        <taxon>Horticoccus</taxon>
    </lineage>
</organism>
<keyword evidence="1" id="KW-0472">Membrane</keyword>